<dbReference type="InterPro" id="IPR036633">
    <property type="entry name" value="Prn/Lys/Arg_de-COase_C_sf"/>
</dbReference>
<dbReference type="Gene3D" id="3.40.640.10">
    <property type="entry name" value="Type I PLP-dependent aspartate aminotransferase-like (Major domain)"/>
    <property type="match status" value="1"/>
</dbReference>
<protein>
    <submittedName>
        <fullName evidence="8">Arginine/lysine/ornithine decarboxylase</fullName>
    </submittedName>
</protein>
<evidence type="ECO:0000259" key="7">
    <source>
        <dbReference type="Pfam" id="PF03711"/>
    </source>
</evidence>
<name>A0A4R6TSU1_9BACI</name>
<reference evidence="8 9" key="1">
    <citation type="submission" date="2019-03" db="EMBL/GenBank/DDBJ databases">
        <title>Genomic Encyclopedia of Type Strains, Phase IV (KMG-IV): sequencing the most valuable type-strain genomes for metagenomic binning, comparative biology and taxonomic classification.</title>
        <authorList>
            <person name="Goeker M."/>
        </authorList>
    </citation>
    <scope>NUCLEOTIDE SEQUENCE [LARGE SCALE GENOMIC DNA]</scope>
    <source>
        <strain evidence="8 9">DSM 28697</strain>
    </source>
</reference>
<dbReference type="InterPro" id="IPR008286">
    <property type="entry name" value="Prn/Lys/Arg_de-COase_C"/>
</dbReference>
<keyword evidence="3" id="KW-0210">Decarboxylase</keyword>
<dbReference type="SUPFAM" id="SSF53383">
    <property type="entry name" value="PLP-dependent transferases"/>
    <property type="match status" value="1"/>
</dbReference>
<dbReference type="GO" id="GO:0016831">
    <property type="term" value="F:carboxy-lyase activity"/>
    <property type="evidence" value="ECO:0007669"/>
    <property type="project" value="UniProtKB-KW"/>
</dbReference>
<evidence type="ECO:0000259" key="6">
    <source>
        <dbReference type="Pfam" id="PF01276"/>
    </source>
</evidence>
<dbReference type="Gene3D" id="3.90.105.10">
    <property type="entry name" value="Molybdopterin biosynthesis moea protein, domain 2"/>
    <property type="match status" value="1"/>
</dbReference>
<comment type="similarity">
    <text evidence="2">Belongs to the Orn/Lys/Arg decarboxylase class-I family.</text>
</comment>
<evidence type="ECO:0000313" key="8">
    <source>
        <dbReference type="EMBL" id="TDQ34253.1"/>
    </source>
</evidence>
<dbReference type="InterPro" id="IPR015421">
    <property type="entry name" value="PyrdxlP-dep_Trfase_major"/>
</dbReference>
<dbReference type="Proteomes" id="UP000295632">
    <property type="component" value="Unassembled WGS sequence"/>
</dbReference>
<gene>
    <name evidence="8" type="ORF">EV213_12557</name>
</gene>
<dbReference type="PANTHER" id="PTHR43277">
    <property type="entry name" value="ARGININE DECARBOXYLASE"/>
    <property type="match status" value="1"/>
</dbReference>
<dbReference type="PANTHER" id="PTHR43277:SF3">
    <property type="entry name" value="DECARBOXYLASE, PUTATIVE-RELATED"/>
    <property type="match status" value="1"/>
</dbReference>
<evidence type="ECO:0000256" key="1">
    <source>
        <dbReference type="ARBA" id="ARBA00001933"/>
    </source>
</evidence>
<keyword evidence="9" id="KW-1185">Reference proteome</keyword>
<dbReference type="AlphaFoldDB" id="A0A4R6TSU1"/>
<dbReference type="SUPFAM" id="SSF55904">
    <property type="entry name" value="Ornithine decarboxylase C-terminal domain"/>
    <property type="match status" value="1"/>
</dbReference>
<proteinExistence type="inferred from homology"/>
<dbReference type="InterPro" id="IPR052357">
    <property type="entry name" value="Orn_Lys_Arg_decarboxylase-I"/>
</dbReference>
<evidence type="ECO:0000256" key="3">
    <source>
        <dbReference type="ARBA" id="ARBA00022793"/>
    </source>
</evidence>
<dbReference type="Pfam" id="PF03711">
    <property type="entry name" value="OKR_DC_1_C"/>
    <property type="match status" value="1"/>
</dbReference>
<organism evidence="8 9">
    <name type="scientific">Aureibacillus halotolerans</name>
    <dbReference type="NCBI Taxonomy" id="1508390"/>
    <lineage>
        <taxon>Bacteria</taxon>
        <taxon>Bacillati</taxon>
        <taxon>Bacillota</taxon>
        <taxon>Bacilli</taxon>
        <taxon>Bacillales</taxon>
        <taxon>Bacillaceae</taxon>
        <taxon>Aureibacillus</taxon>
    </lineage>
</organism>
<accession>A0A4R6TSU1</accession>
<feature type="domain" description="Orn/Lys/Arg decarboxylases family 1 pyridoxal-P attachment site" evidence="6">
    <location>
        <begin position="10"/>
        <end position="300"/>
    </location>
</feature>
<evidence type="ECO:0000313" key="9">
    <source>
        <dbReference type="Proteomes" id="UP000295632"/>
    </source>
</evidence>
<evidence type="ECO:0000256" key="2">
    <source>
        <dbReference type="ARBA" id="ARBA00010671"/>
    </source>
</evidence>
<comment type="caution">
    <text evidence="8">The sequence shown here is derived from an EMBL/GenBank/DDBJ whole genome shotgun (WGS) entry which is preliminary data.</text>
</comment>
<evidence type="ECO:0000256" key="4">
    <source>
        <dbReference type="ARBA" id="ARBA00022898"/>
    </source>
</evidence>
<keyword evidence="4" id="KW-0663">Pyridoxal phosphate</keyword>
<sequence>MYTMDQNQQPLVDVLQRHSASGAISFHVPGHKQGVVRGSLSIEWEALLAYDATEITGLDDLHAPSGPILKSQQLLSSYYHSLESYFLVGGSTSGNLAMILATCQTDDVVLVQRNAHQSIFHALELAGARPVLLAPTMDKSTGKPVGIAVETLLEATNAYPQAKTLILTTPNYYGMVSAAMDELIQQAKARSLTVLVDEAHGVHFALGAPFPTSALAYGADVVVQSTHKMLPSLTMGAYLHVHERSHISRGHMGRFLRKVQTSSPSYLIMASLDAARHFLATLSAHDVDRICKSVTRFKRELSTIPGLTLGCPDERIIMDPLKLLLSVEGVPGTSFQSALEKEGIFPELVDDEDVLFIFGLAPITPMEQTDWRGAIQRAVNSVRGLQRLSGGNKSLQVPIPNVSAFSMSYHALRAYKETSVPVTAAEGWIAAESVVPYPPGIPLIARGERITTAHLEKLQQLIDLHAHFQGNHDVKDVGLLVFTKD</sequence>
<feature type="domain" description="Orn/Lys/Arg decarboxylase C-terminal" evidence="7">
    <location>
        <begin position="408"/>
        <end position="470"/>
    </location>
</feature>
<evidence type="ECO:0000256" key="5">
    <source>
        <dbReference type="ARBA" id="ARBA00023239"/>
    </source>
</evidence>
<comment type="cofactor">
    <cofactor evidence="1">
        <name>pyridoxal 5'-phosphate</name>
        <dbReference type="ChEBI" id="CHEBI:597326"/>
    </cofactor>
</comment>
<dbReference type="InterPro" id="IPR000310">
    <property type="entry name" value="Orn/Lys/Arg_deCO2ase_major_dom"/>
</dbReference>
<dbReference type="InterPro" id="IPR015424">
    <property type="entry name" value="PyrdxlP-dep_Trfase"/>
</dbReference>
<dbReference type="Pfam" id="PF01276">
    <property type="entry name" value="OKR_DC_1"/>
    <property type="match status" value="1"/>
</dbReference>
<keyword evidence="5" id="KW-0456">Lyase</keyword>
<dbReference type="EMBL" id="SNYJ01000025">
    <property type="protein sequence ID" value="TDQ34253.1"/>
    <property type="molecule type" value="Genomic_DNA"/>
</dbReference>